<gene>
    <name evidence="1" type="ORF">HNQ65_003881</name>
</gene>
<dbReference type="EMBL" id="JACHIG010000009">
    <property type="protein sequence ID" value="MBB5034287.1"/>
    <property type="molecule type" value="Genomic_DNA"/>
</dbReference>
<protein>
    <submittedName>
        <fullName evidence="1">Uncharacterized protein</fullName>
    </submittedName>
</protein>
<name>A0A7W7YE08_9BACT</name>
<sequence length="101" mass="11108">MDTPSNNSRSWDHLTRSARSAAVPAEVDVRASIRAGIRAPQPQFEATSLLDDVLDLFRSRWLQAGFAALALSAFLAFHDSLEAVNEMSWIWQLQGPVLAGI</sequence>
<dbReference type="Proteomes" id="UP000590740">
    <property type="component" value="Unassembled WGS sequence"/>
</dbReference>
<evidence type="ECO:0000313" key="2">
    <source>
        <dbReference type="Proteomes" id="UP000590740"/>
    </source>
</evidence>
<reference evidence="1 2" key="1">
    <citation type="submission" date="2020-08" db="EMBL/GenBank/DDBJ databases">
        <title>Genomic Encyclopedia of Type Strains, Phase IV (KMG-IV): sequencing the most valuable type-strain genomes for metagenomic binning, comparative biology and taxonomic classification.</title>
        <authorList>
            <person name="Goeker M."/>
        </authorList>
    </citation>
    <scope>NUCLEOTIDE SEQUENCE [LARGE SCALE GENOMIC DNA]</scope>
    <source>
        <strain evidence="1 2">DSM 12252</strain>
    </source>
</reference>
<evidence type="ECO:0000313" key="1">
    <source>
        <dbReference type="EMBL" id="MBB5034287.1"/>
    </source>
</evidence>
<organism evidence="1 2">
    <name type="scientific">Prosthecobacter vanneervenii</name>
    <dbReference type="NCBI Taxonomy" id="48466"/>
    <lineage>
        <taxon>Bacteria</taxon>
        <taxon>Pseudomonadati</taxon>
        <taxon>Verrucomicrobiota</taxon>
        <taxon>Verrucomicrobiia</taxon>
        <taxon>Verrucomicrobiales</taxon>
        <taxon>Verrucomicrobiaceae</taxon>
        <taxon>Prosthecobacter</taxon>
    </lineage>
</organism>
<proteinExistence type="predicted"/>
<keyword evidence="2" id="KW-1185">Reference proteome</keyword>
<accession>A0A7W7YE08</accession>
<dbReference type="AlphaFoldDB" id="A0A7W7YE08"/>
<comment type="caution">
    <text evidence="1">The sequence shown here is derived from an EMBL/GenBank/DDBJ whole genome shotgun (WGS) entry which is preliminary data.</text>
</comment>